<dbReference type="EMBL" id="WMFL01000079">
    <property type="protein sequence ID" value="NJI02594.1"/>
    <property type="molecule type" value="Genomic_DNA"/>
</dbReference>
<dbReference type="Proteomes" id="UP000646308">
    <property type="component" value="Unassembled WGS sequence"/>
</dbReference>
<dbReference type="InterPro" id="IPR002491">
    <property type="entry name" value="ABC_transptr_periplasmic_BD"/>
</dbReference>
<accession>A0A2T4MHV7</accession>
<dbReference type="PANTHER" id="PTHR30532">
    <property type="entry name" value="IRON III DICITRATE-BINDING PERIPLASMIC PROTEIN"/>
    <property type="match status" value="1"/>
</dbReference>
<dbReference type="EMBL" id="NEFX01000003">
    <property type="protein sequence ID" value="OTW31899.1"/>
    <property type="molecule type" value="Genomic_DNA"/>
</dbReference>
<reference evidence="6" key="2">
    <citation type="submission" date="2019-11" db="EMBL/GenBank/DDBJ databases">
        <title>Whole genome comparisons of Staphylococcus agnetis isolates from cattle and chickens.</title>
        <authorList>
            <person name="Rhoads D."/>
            <person name="Shwani A."/>
            <person name="Adkins P."/>
            <person name="Calcutt M."/>
            <person name="Middleton J."/>
        </authorList>
    </citation>
    <scope>NUCLEOTIDE SEQUENCE</scope>
    <source>
        <strain evidence="6">1387</strain>
    </source>
</reference>
<proteinExistence type="inferred from homology"/>
<evidence type="ECO:0000256" key="3">
    <source>
        <dbReference type="ARBA" id="ARBA00022448"/>
    </source>
</evidence>
<name>A0A2T4MHV7_9STAP</name>
<evidence type="ECO:0000256" key="4">
    <source>
        <dbReference type="ARBA" id="ARBA00022729"/>
    </source>
</evidence>
<evidence type="ECO:0000313" key="8">
    <source>
        <dbReference type="Proteomes" id="UP000195208"/>
    </source>
</evidence>
<dbReference type="OrthoDB" id="2241086at2"/>
<keyword evidence="8" id="KW-1185">Reference proteome</keyword>
<dbReference type="Proteomes" id="UP000195208">
    <property type="component" value="Unassembled WGS sequence"/>
</dbReference>
<dbReference type="InterPro" id="IPR051313">
    <property type="entry name" value="Bact_iron-sidero_bind"/>
</dbReference>
<evidence type="ECO:0000259" key="5">
    <source>
        <dbReference type="PROSITE" id="PS50983"/>
    </source>
</evidence>
<comment type="caution">
    <text evidence="6">The sequence shown here is derived from an EMBL/GenBank/DDBJ whole genome shotgun (WGS) entry which is preliminary data.</text>
</comment>
<evidence type="ECO:0000313" key="9">
    <source>
        <dbReference type="Proteomes" id="UP000646308"/>
    </source>
</evidence>
<evidence type="ECO:0000313" key="7">
    <source>
        <dbReference type="EMBL" id="OTW31899.1"/>
    </source>
</evidence>
<evidence type="ECO:0000256" key="1">
    <source>
        <dbReference type="ARBA" id="ARBA00004196"/>
    </source>
</evidence>
<dbReference type="PROSITE" id="PS51257">
    <property type="entry name" value="PROKAR_LIPOPROTEIN"/>
    <property type="match status" value="1"/>
</dbReference>
<comment type="similarity">
    <text evidence="2">Belongs to the bacterial solute-binding protein 8 family.</text>
</comment>
<keyword evidence="3" id="KW-0813">Transport</keyword>
<dbReference type="PANTHER" id="PTHR30532:SF26">
    <property type="entry name" value="IRON(3+)-HYDROXAMATE-BINDING PROTEIN FHUD"/>
    <property type="match status" value="1"/>
</dbReference>
<dbReference type="GeneID" id="57692349"/>
<dbReference type="AlphaFoldDB" id="A0A2T4MHV7"/>
<dbReference type="Gene3D" id="3.40.50.1980">
    <property type="entry name" value="Nitrogenase molybdenum iron protein domain"/>
    <property type="match status" value="2"/>
</dbReference>
<dbReference type="GO" id="GO:1901678">
    <property type="term" value="P:iron coordination entity transport"/>
    <property type="evidence" value="ECO:0007669"/>
    <property type="project" value="UniProtKB-ARBA"/>
</dbReference>
<keyword evidence="4" id="KW-0732">Signal</keyword>
<dbReference type="Pfam" id="PF01497">
    <property type="entry name" value="Peripla_BP_2"/>
    <property type="match status" value="1"/>
</dbReference>
<feature type="domain" description="Fe/B12 periplasmic-binding" evidence="5">
    <location>
        <begin position="53"/>
        <end position="305"/>
    </location>
</feature>
<organism evidence="6 9">
    <name type="scientific">Staphylococcus agnetis</name>
    <dbReference type="NCBI Taxonomy" id="985762"/>
    <lineage>
        <taxon>Bacteria</taxon>
        <taxon>Bacillati</taxon>
        <taxon>Bacillota</taxon>
        <taxon>Bacilli</taxon>
        <taxon>Bacillales</taxon>
        <taxon>Staphylococcaceae</taxon>
        <taxon>Staphylococcus</taxon>
    </lineage>
</organism>
<dbReference type="PROSITE" id="PS50983">
    <property type="entry name" value="FE_B12_PBP"/>
    <property type="match status" value="1"/>
</dbReference>
<evidence type="ECO:0000313" key="6">
    <source>
        <dbReference type="EMBL" id="NJI02594.1"/>
    </source>
</evidence>
<dbReference type="KEGG" id="sagq:EP23_07115"/>
<sequence length="305" mass="34644">MQKWFIPLVAMILLLAACGQNKEEKSAQSDVKTLALKTAEGKQNVKIPQTPKRIVVLAPTYAGGLKYLDANIVGVSNQVDQSPILKKHFKDIDKVGNDDVEKVASLKPDLIVTYNTDKNTKKLEKIAPTLAINYGMYNYLEQQELLGQIMNKEKEVAEWKENWVKQTKQDGTEIKKAIGKDATVSIIEDFEKKIYAYGKNWGRGSEVIYQAFGLKMPTELEKATQKEGWKEISKEEIETYAGDYIVKAKAPKAAQPEFTHTAMWSNLKAVKAKHVFDVDSSIYWYNDPYSLDVIRKDLKEKFLKN</sequence>
<dbReference type="SUPFAM" id="SSF53807">
    <property type="entry name" value="Helical backbone' metal receptor"/>
    <property type="match status" value="1"/>
</dbReference>
<reference evidence="7 8" key="1">
    <citation type="submission" date="2017-04" db="EMBL/GenBank/DDBJ databases">
        <title>Staphylococcus agnetis, a potential pathogen in the broiler production.</title>
        <authorList>
            <person name="Poulsen L."/>
        </authorList>
    </citation>
    <scope>NUCLEOTIDE SEQUENCE [LARGE SCALE GENOMIC DNA]</scope>
    <source>
        <strain evidence="7 8">723_310714_2_2_spleen</strain>
    </source>
</reference>
<protein>
    <submittedName>
        <fullName evidence="6 7">ABC transporter substrate-binding protein</fullName>
    </submittedName>
</protein>
<evidence type="ECO:0000256" key="2">
    <source>
        <dbReference type="ARBA" id="ARBA00008814"/>
    </source>
</evidence>
<dbReference type="RefSeq" id="WP_060551633.1">
    <property type="nucleotide sequence ID" value="NZ_CP009623.1"/>
</dbReference>
<gene>
    <name evidence="7" type="ORF">B9M88_02135</name>
    <name evidence="6" type="ORF">GLV84_07120</name>
</gene>
<comment type="subcellular location">
    <subcellularLocation>
        <location evidence="1">Cell envelope</location>
    </subcellularLocation>
</comment>
<dbReference type="GO" id="GO:0030288">
    <property type="term" value="C:outer membrane-bounded periplasmic space"/>
    <property type="evidence" value="ECO:0007669"/>
    <property type="project" value="TreeGrafter"/>
</dbReference>